<name>A0A1J4JB07_9EUKA</name>
<protein>
    <recommendedName>
        <fullName evidence="3">Importin N-terminal domain-containing protein</fullName>
    </recommendedName>
</protein>
<organism evidence="1 2">
    <name type="scientific">Tritrichomonas foetus</name>
    <dbReference type="NCBI Taxonomy" id="1144522"/>
    <lineage>
        <taxon>Eukaryota</taxon>
        <taxon>Metamonada</taxon>
        <taxon>Parabasalia</taxon>
        <taxon>Tritrichomonadida</taxon>
        <taxon>Tritrichomonadidae</taxon>
        <taxon>Tritrichomonas</taxon>
    </lineage>
</organism>
<dbReference type="Proteomes" id="UP000179807">
    <property type="component" value="Unassembled WGS sequence"/>
</dbReference>
<proteinExistence type="predicted"/>
<evidence type="ECO:0008006" key="3">
    <source>
        <dbReference type="Google" id="ProtNLM"/>
    </source>
</evidence>
<dbReference type="AlphaFoldDB" id="A0A1J4JB07"/>
<dbReference type="EMBL" id="MLAK01001284">
    <property type="protein sequence ID" value="OHS94835.1"/>
    <property type="molecule type" value="Genomic_DNA"/>
</dbReference>
<dbReference type="RefSeq" id="XP_068347972.1">
    <property type="nucleotide sequence ID" value="XM_068512352.1"/>
</dbReference>
<dbReference type="VEuPathDB" id="TrichDB:TRFO_38957"/>
<evidence type="ECO:0000313" key="2">
    <source>
        <dbReference type="Proteomes" id="UP000179807"/>
    </source>
</evidence>
<dbReference type="SUPFAM" id="SSF48371">
    <property type="entry name" value="ARM repeat"/>
    <property type="match status" value="1"/>
</dbReference>
<reference evidence="1" key="1">
    <citation type="submission" date="2016-10" db="EMBL/GenBank/DDBJ databases">
        <authorList>
            <person name="Benchimol M."/>
            <person name="Almeida L.G."/>
            <person name="Vasconcelos A.T."/>
            <person name="Perreira-Neves A."/>
            <person name="Rosa I.A."/>
            <person name="Tasca T."/>
            <person name="Bogo M.R."/>
            <person name="de Souza W."/>
        </authorList>
    </citation>
    <scope>NUCLEOTIDE SEQUENCE [LARGE SCALE GENOMIC DNA]</scope>
    <source>
        <strain evidence="1">K</strain>
    </source>
</reference>
<accession>A0A1J4JB07</accession>
<evidence type="ECO:0000313" key="1">
    <source>
        <dbReference type="EMBL" id="OHS94835.1"/>
    </source>
</evidence>
<comment type="caution">
    <text evidence="1">The sequence shown here is derived from an EMBL/GenBank/DDBJ whole genome shotgun (WGS) entry which is preliminary data.</text>
</comment>
<dbReference type="GeneID" id="94847056"/>
<sequence>MTRKQFHLNRFHFWPVWMENIFKDIYSTNDEARKAAHQTLLISMENPDFITQLFEILKSVDNSNLLLLQSICITIQEMLKIKWNTNFFSNEIKQNIFVQILDVIFSLPYEVRPIVQWTISSIFININEFIESIINSCLAQINSDSLFNISTSLLILHDLFFNATYNKKPSSTFNIDKFRSILLPILFQITSNSVQIFFIDKDMNLNLKNSDDVVDSIISSISSIMILFIRRPQHETIPVIIQILALLISCLEIEKLSKSKSIICDLIINCMFTPQKVDQITLNFKRLFIADCTPLVAKSLANCFLFKLESQILSKCFTVLQNLISQNLFTEQFIHPSFITNILIPSSYLTNEDISVFVDIPEQFLNFCYNLNNEYEEITSRISIYKLLQTIGKKINPAIDMIIECCLTPSQNPIEFESKLYILSCIVNFRSNNLTIYQYLMNILTNTDNSFSNSPFIISSTIAALREMNIDLITMNKMSLIILIQNPFIVIKIMALYLFRKTFQPPNTKIEISLIDLLHSLLELTNSVKDSAPLIMIDMLIMQYPDSILQIAGELISALINMWINLVGTLGEEKGRDLLSSITKLFQRMPQNSPLFMNMANEIVLFVCKAIKEFSDSYYIDEYVDIFLVLLEKIDEPPPQIFVTIVTFLIEYIYSDLNDLLCWMCIVVKVFNLILQKSNFHSNSFNNQINNQVDFPISNQISNEIKNQLISAMINLCFSVIENNHDSSNIKATASSLFLLSTIVQVGQPSFTQLIEKSLQFFSIPNIHEETTLFVSAFCLFSSCLISDSDNSLKYANDDLLNFLFSHLTPFNGAEFNQISLCFLGICILAKSGNKNAYLCAIQLLPILVKKKKYETIDDDESSDENSMETPPYQHPSDQINPFVFFRDVSNYQSGFFQELPDDIKQYIINNVFIQELLL</sequence>
<dbReference type="InterPro" id="IPR016024">
    <property type="entry name" value="ARM-type_fold"/>
</dbReference>
<keyword evidence="2" id="KW-1185">Reference proteome</keyword>
<gene>
    <name evidence="1" type="ORF">TRFO_38957</name>
</gene>